<comment type="caution">
    <text evidence="2">The sequence shown here is derived from an EMBL/GenBank/DDBJ whole genome shotgun (WGS) entry which is preliminary data.</text>
</comment>
<reference evidence="2" key="1">
    <citation type="journal article" date="2023" name="Mol. Phylogenet. Evol.">
        <title>Genome-scale phylogeny and comparative genomics of the fungal order Sordariales.</title>
        <authorList>
            <person name="Hensen N."/>
            <person name="Bonometti L."/>
            <person name="Westerberg I."/>
            <person name="Brannstrom I.O."/>
            <person name="Guillou S."/>
            <person name="Cros-Aarteil S."/>
            <person name="Calhoun S."/>
            <person name="Haridas S."/>
            <person name="Kuo A."/>
            <person name="Mondo S."/>
            <person name="Pangilinan J."/>
            <person name="Riley R."/>
            <person name="LaButti K."/>
            <person name="Andreopoulos B."/>
            <person name="Lipzen A."/>
            <person name="Chen C."/>
            <person name="Yan M."/>
            <person name="Daum C."/>
            <person name="Ng V."/>
            <person name="Clum A."/>
            <person name="Steindorff A."/>
            <person name="Ohm R.A."/>
            <person name="Martin F."/>
            <person name="Silar P."/>
            <person name="Natvig D.O."/>
            <person name="Lalanne C."/>
            <person name="Gautier V."/>
            <person name="Ament-Velasquez S.L."/>
            <person name="Kruys A."/>
            <person name="Hutchinson M.I."/>
            <person name="Powell A.J."/>
            <person name="Barry K."/>
            <person name="Miller A.N."/>
            <person name="Grigoriev I.V."/>
            <person name="Debuchy R."/>
            <person name="Gladieux P."/>
            <person name="Hiltunen Thoren M."/>
            <person name="Johannesson H."/>
        </authorList>
    </citation>
    <scope>NUCLEOTIDE SEQUENCE</scope>
    <source>
        <strain evidence="2">CBS 731.68</strain>
    </source>
</reference>
<evidence type="ECO:0000313" key="2">
    <source>
        <dbReference type="EMBL" id="KAK4118912.1"/>
    </source>
</evidence>
<dbReference type="GeneID" id="87828298"/>
<dbReference type="Proteomes" id="UP001302602">
    <property type="component" value="Unassembled WGS sequence"/>
</dbReference>
<feature type="compositionally biased region" description="Polar residues" evidence="1">
    <location>
        <begin position="128"/>
        <end position="137"/>
    </location>
</feature>
<protein>
    <submittedName>
        <fullName evidence="2">Uncharacterized protein</fullName>
    </submittedName>
</protein>
<gene>
    <name evidence="2" type="ORF">N657DRAFT_637689</name>
</gene>
<keyword evidence="3" id="KW-1185">Reference proteome</keyword>
<accession>A0AAN6YZ11</accession>
<reference evidence="2" key="2">
    <citation type="submission" date="2023-05" db="EMBL/GenBank/DDBJ databases">
        <authorList>
            <consortium name="Lawrence Berkeley National Laboratory"/>
            <person name="Steindorff A."/>
            <person name="Hensen N."/>
            <person name="Bonometti L."/>
            <person name="Westerberg I."/>
            <person name="Brannstrom I.O."/>
            <person name="Guillou S."/>
            <person name="Cros-Aarteil S."/>
            <person name="Calhoun S."/>
            <person name="Haridas S."/>
            <person name="Kuo A."/>
            <person name="Mondo S."/>
            <person name="Pangilinan J."/>
            <person name="Riley R."/>
            <person name="Labutti K."/>
            <person name="Andreopoulos B."/>
            <person name="Lipzen A."/>
            <person name="Chen C."/>
            <person name="Yanf M."/>
            <person name="Daum C."/>
            <person name="Ng V."/>
            <person name="Clum A."/>
            <person name="Ohm R."/>
            <person name="Martin F."/>
            <person name="Silar P."/>
            <person name="Natvig D."/>
            <person name="Lalanne C."/>
            <person name="Gautier V."/>
            <person name="Ament-Velasquez S.L."/>
            <person name="Kruys A."/>
            <person name="Hutchinson M.I."/>
            <person name="Powell A.J."/>
            <person name="Barry K."/>
            <person name="Miller A.N."/>
            <person name="Grigoriev I.V."/>
            <person name="Debuchy R."/>
            <person name="Gladieux P."/>
            <person name="Thoren M.H."/>
            <person name="Johannesson H."/>
        </authorList>
    </citation>
    <scope>NUCLEOTIDE SEQUENCE</scope>
    <source>
        <strain evidence="2">CBS 731.68</strain>
    </source>
</reference>
<evidence type="ECO:0000313" key="3">
    <source>
        <dbReference type="Proteomes" id="UP001302602"/>
    </source>
</evidence>
<organism evidence="2 3">
    <name type="scientific">Parathielavia appendiculata</name>
    <dbReference type="NCBI Taxonomy" id="2587402"/>
    <lineage>
        <taxon>Eukaryota</taxon>
        <taxon>Fungi</taxon>
        <taxon>Dikarya</taxon>
        <taxon>Ascomycota</taxon>
        <taxon>Pezizomycotina</taxon>
        <taxon>Sordariomycetes</taxon>
        <taxon>Sordariomycetidae</taxon>
        <taxon>Sordariales</taxon>
        <taxon>Chaetomiaceae</taxon>
        <taxon>Parathielavia</taxon>
    </lineage>
</organism>
<evidence type="ECO:0000256" key="1">
    <source>
        <dbReference type="SAM" id="MobiDB-lite"/>
    </source>
</evidence>
<dbReference type="RefSeq" id="XP_062642685.1">
    <property type="nucleotide sequence ID" value="XM_062791529.1"/>
</dbReference>
<proteinExistence type="predicted"/>
<sequence>MFHWQNGTSTRDGTYGNRHLPTLIVASSTPRLPHRFVLRENPAGQSYAQTISLHNAALTLSRDYPVTNVAQPVPPHLAIDRVSVQSQNGQEDARLGASLPDGSQPRRGRGRPRGSKDKSTLARLKAQATVQTESGRSLPTRGGAGGGQNTALGPERTVMRAWDAGVPDQSLRRSGCSPEKHTEQGAVIWVLLVRAY</sequence>
<name>A0AAN6YZ11_9PEZI</name>
<dbReference type="AlphaFoldDB" id="A0AAN6YZ11"/>
<feature type="region of interest" description="Disordered" evidence="1">
    <location>
        <begin position="86"/>
        <end position="155"/>
    </location>
</feature>
<dbReference type="EMBL" id="MU853257">
    <property type="protein sequence ID" value="KAK4118912.1"/>
    <property type="molecule type" value="Genomic_DNA"/>
</dbReference>